<keyword evidence="2" id="KW-1185">Reference proteome</keyword>
<proteinExistence type="predicted"/>
<name>A0A974GVX5_SEDHY</name>
<dbReference type="AlphaFoldDB" id="A0A974GVX5"/>
<gene>
    <name evidence="1" type="ORF">HZF24_06840</name>
</gene>
<dbReference type="NCBIfam" id="TIGR01603">
    <property type="entry name" value="maj_tail_phi13"/>
    <property type="match status" value="1"/>
</dbReference>
<reference evidence="1" key="1">
    <citation type="submission" date="2020-07" db="EMBL/GenBank/DDBJ databases">
        <title>Genomic analysis of a strain of Sedimentibacter Hydroxybenzoicus DSM7310.</title>
        <authorList>
            <person name="Ma S."/>
        </authorList>
    </citation>
    <scope>NUCLEOTIDE SEQUENCE</scope>
    <source>
        <strain evidence="1">DSM 7310</strain>
    </source>
</reference>
<evidence type="ECO:0000313" key="2">
    <source>
        <dbReference type="Proteomes" id="UP000611629"/>
    </source>
</evidence>
<dbReference type="EMBL" id="JACBNQ010000005">
    <property type="protein sequence ID" value="NYB73854.1"/>
    <property type="molecule type" value="Genomic_DNA"/>
</dbReference>
<dbReference type="Pfam" id="PF04630">
    <property type="entry name" value="Phage_TTP_1"/>
    <property type="match status" value="1"/>
</dbReference>
<sequence>MPKVGLEKLYYAILTKDDKTGLTYEAPVYLPGVKEITVNPTTQTAKLFAENKLWDQDTALDEVQIGINLADVSNKDSAIMLGQTVAAEGGVFANEADEPPYLALLYKANKSNKQARYQVLYKGKLSLPQENNKTKEGQTEYQTPQMSGIFQPTINDGNWKYQVDTDDPDCPTDIETAFFENVIIPTKKVTEP</sequence>
<dbReference type="Proteomes" id="UP000611629">
    <property type="component" value="Unassembled WGS sequence"/>
</dbReference>
<protein>
    <submittedName>
        <fullName evidence="1">Phage tail protein</fullName>
    </submittedName>
</protein>
<accession>A0A974GVX5</accession>
<comment type="caution">
    <text evidence="1">The sequence shown here is derived from an EMBL/GenBank/DDBJ whole genome shotgun (WGS) entry which is preliminary data.</text>
</comment>
<dbReference type="InterPro" id="IPR006724">
    <property type="entry name" value="Phage_TTP"/>
</dbReference>
<evidence type="ECO:0000313" key="1">
    <source>
        <dbReference type="EMBL" id="NYB73854.1"/>
    </source>
</evidence>
<organism evidence="1 2">
    <name type="scientific">Sedimentibacter hydroxybenzoicus DSM 7310</name>
    <dbReference type="NCBI Taxonomy" id="1123245"/>
    <lineage>
        <taxon>Bacteria</taxon>
        <taxon>Bacillati</taxon>
        <taxon>Bacillota</taxon>
        <taxon>Tissierellia</taxon>
        <taxon>Sedimentibacter</taxon>
    </lineage>
</organism>
<dbReference type="RefSeq" id="WP_179237549.1">
    <property type="nucleotide sequence ID" value="NZ_JACBNQ010000005.1"/>
</dbReference>
<dbReference type="InterPro" id="IPR006490">
    <property type="entry name" value="Maj_tail_phi13"/>
</dbReference>